<proteinExistence type="predicted"/>
<dbReference type="AlphaFoldDB" id="A0A841CG29"/>
<name>A0A841CG29_9PSEU</name>
<feature type="transmembrane region" description="Helical" evidence="1">
    <location>
        <begin position="90"/>
        <end position="111"/>
    </location>
</feature>
<dbReference type="Proteomes" id="UP000547510">
    <property type="component" value="Unassembled WGS sequence"/>
</dbReference>
<evidence type="ECO:0000313" key="3">
    <source>
        <dbReference type="Proteomes" id="UP000547510"/>
    </source>
</evidence>
<gene>
    <name evidence="2" type="ORF">FHS29_002531</name>
</gene>
<keyword evidence="1" id="KW-1133">Transmembrane helix</keyword>
<feature type="transmembrane region" description="Helical" evidence="1">
    <location>
        <begin position="52"/>
        <end position="70"/>
    </location>
</feature>
<feature type="transmembrane region" description="Helical" evidence="1">
    <location>
        <begin position="123"/>
        <end position="142"/>
    </location>
</feature>
<protein>
    <recommendedName>
        <fullName evidence="4">DUF1453 domain-containing protein</fullName>
    </recommendedName>
</protein>
<evidence type="ECO:0000256" key="1">
    <source>
        <dbReference type="SAM" id="Phobius"/>
    </source>
</evidence>
<keyword evidence="1" id="KW-0812">Transmembrane</keyword>
<keyword evidence="1" id="KW-0472">Membrane</keyword>
<evidence type="ECO:0000313" key="2">
    <source>
        <dbReference type="EMBL" id="MBB5955950.1"/>
    </source>
</evidence>
<dbReference type="RefSeq" id="WP_184690736.1">
    <property type="nucleotide sequence ID" value="NZ_JACHJN010000003.1"/>
</dbReference>
<accession>A0A841CG29</accession>
<sequence length="152" mass="16135">MLTWGLIVVGVVAVVVKRFLGEPLNARDLFGPPLLLLGIGVYGLTKQHLAAVDVLWLVIGSVVGVALGALRGTTIRLFTRDGVLWQRYTPWTLVVWVGSFAVNAGLGFLAVSAGMHAEARPMTLAIGVGLLGELVPIGLRAVRSGVPFARRE</sequence>
<dbReference type="EMBL" id="JACHJN010000003">
    <property type="protein sequence ID" value="MBB5955950.1"/>
    <property type="molecule type" value="Genomic_DNA"/>
</dbReference>
<reference evidence="2 3" key="1">
    <citation type="submission" date="2020-08" db="EMBL/GenBank/DDBJ databases">
        <title>Genomic Encyclopedia of Type Strains, Phase III (KMG-III): the genomes of soil and plant-associated and newly described type strains.</title>
        <authorList>
            <person name="Whitman W."/>
        </authorList>
    </citation>
    <scope>NUCLEOTIDE SEQUENCE [LARGE SCALE GENOMIC DNA]</scope>
    <source>
        <strain evidence="2 3">CECT 8640</strain>
    </source>
</reference>
<organism evidence="2 3">
    <name type="scientific">Saccharothrix tamanrassetensis</name>
    <dbReference type="NCBI Taxonomy" id="1051531"/>
    <lineage>
        <taxon>Bacteria</taxon>
        <taxon>Bacillati</taxon>
        <taxon>Actinomycetota</taxon>
        <taxon>Actinomycetes</taxon>
        <taxon>Pseudonocardiales</taxon>
        <taxon>Pseudonocardiaceae</taxon>
        <taxon>Saccharothrix</taxon>
    </lineage>
</organism>
<evidence type="ECO:0008006" key="4">
    <source>
        <dbReference type="Google" id="ProtNLM"/>
    </source>
</evidence>
<comment type="caution">
    <text evidence="2">The sequence shown here is derived from an EMBL/GenBank/DDBJ whole genome shotgun (WGS) entry which is preliminary data.</text>
</comment>
<keyword evidence="3" id="KW-1185">Reference proteome</keyword>